<dbReference type="AlphaFoldDB" id="A0A8S1BPW1"/>
<gene>
    <name evidence="2" type="ORF">APLA_LOCUS17215</name>
    <name evidence="1" type="ORF">APLA_LOCUS5544</name>
</gene>
<dbReference type="Proteomes" id="UP000494106">
    <property type="component" value="Unassembled WGS sequence"/>
</dbReference>
<comment type="caution">
    <text evidence="2">The sequence shown here is derived from an EMBL/GenBank/DDBJ whole genome shotgun (WGS) entry which is preliminary data.</text>
</comment>
<keyword evidence="3" id="KW-1185">Reference proteome</keyword>
<evidence type="ECO:0000313" key="4">
    <source>
        <dbReference type="Proteomes" id="UP000494256"/>
    </source>
</evidence>
<proteinExistence type="predicted"/>
<sequence length="100" mass="11799">MRFTSHRSFLCLMMSDQMWQQPRWWSVMSINPAVFDGRRRGSRLPAAQESMRDMQISATVLTAPLFVPPPLFYFAWSPRPPHTHVTYGSYRRARTHPFVQ</sequence>
<name>A0A8S1BPW1_ARCPL</name>
<evidence type="ECO:0000313" key="3">
    <source>
        <dbReference type="Proteomes" id="UP000494106"/>
    </source>
</evidence>
<accession>A0A8S1BPW1</accession>
<evidence type="ECO:0000313" key="1">
    <source>
        <dbReference type="EMBL" id="CAB3234261.1"/>
    </source>
</evidence>
<reference evidence="3 4" key="1">
    <citation type="submission" date="2020-04" db="EMBL/GenBank/DDBJ databases">
        <authorList>
            <person name="Wallbank WR R."/>
            <person name="Pardo Diaz C."/>
            <person name="Kozak K."/>
            <person name="Martin S."/>
            <person name="Jiggins C."/>
            <person name="Moest M."/>
            <person name="Warren A I."/>
            <person name="Byers J.R.P. K."/>
            <person name="Montejo-Kovacevich G."/>
            <person name="Yen C E."/>
        </authorList>
    </citation>
    <scope>NUCLEOTIDE SEQUENCE [LARGE SCALE GENOMIC DNA]</scope>
</reference>
<dbReference type="Proteomes" id="UP000494256">
    <property type="component" value="Unassembled WGS sequence"/>
</dbReference>
<dbReference type="EMBL" id="CADEBC010000481">
    <property type="protein sequence ID" value="CAB3234261.1"/>
    <property type="molecule type" value="Genomic_DNA"/>
</dbReference>
<evidence type="ECO:0000313" key="2">
    <source>
        <dbReference type="EMBL" id="CAB3260848.1"/>
    </source>
</evidence>
<organism evidence="2 4">
    <name type="scientific">Arctia plantaginis</name>
    <name type="common">Wood tiger moth</name>
    <name type="synonym">Phalaena plantaginis</name>
    <dbReference type="NCBI Taxonomy" id="874455"/>
    <lineage>
        <taxon>Eukaryota</taxon>
        <taxon>Metazoa</taxon>
        <taxon>Ecdysozoa</taxon>
        <taxon>Arthropoda</taxon>
        <taxon>Hexapoda</taxon>
        <taxon>Insecta</taxon>
        <taxon>Pterygota</taxon>
        <taxon>Neoptera</taxon>
        <taxon>Endopterygota</taxon>
        <taxon>Lepidoptera</taxon>
        <taxon>Glossata</taxon>
        <taxon>Ditrysia</taxon>
        <taxon>Noctuoidea</taxon>
        <taxon>Erebidae</taxon>
        <taxon>Arctiinae</taxon>
        <taxon>Arctia</taxon>
    </lineage>
</organism>
<protein>
    <submittedName>
        <fullName evidence="2">Uncharacterized protein</fullName>
    </submittedName>
</protein>
<dbReference type="EMBL" id="CADEBD010000880">
    <property type="protein sequence ID" value="CAB3260848.1"/>
    <property type="molecule type" value="Genomic_DNA"/>
</dbReference>